<organism evidence="5 6">
    <name type="scientific">Pneumocystis carinii (strain B80)</name>
    <name type="common">Rat pneumocystis pneumonia agent</name>
    <name type="synonym">Pneumocystis carinii f. sp. carinii</name>
    <dbReference type="NCBI Taxonomy" id="1408658"/>
    <lineage>
        <taxon>Eukaryota</taxon>
        <taxon>Fungi</taxon>
        <taxon>Dikarya</taxon>
        <taxon>Ascomycota</taxon>
        <taxon>Taphrinomycotina</taxon>
        <taxon>Pneumocystomycetes</taxon>
        <taxon>Pneumocystaceae</taxon>
        <taxon>Pneumocystis</taxon>
    </lineage>
</organism>
<comment type="pathway">
    <text evidence="4">Cofactor biosynthesis; ubiquinone biosynthesis.</text>
</comment>
<reference evidence="6" key="1">
    <citation type="journal article" date="2016" name="Nat. Commun.">
        <title>Genome analysis of three Pneumocystis species reveals adaptation mechanisms to life exclusively in mammalian hosts.</title>
        <authorList>
            <person name="Ma L."/>
            <person name="Chen Z."/>
            <person name="Huang D.W."/>
            <person name="Kutty G."/>
            <person name="Ishihara M."/>
            <person name="Wang H."/>
            <person name="Abouelleil A."/>
            <person name="Bishop L."/>
            <person name="Davey E."/>
            <person name="Deng R."/>
            <person name="Deng X."/>
            <person name="Fan L."/>
            <person name="Fantoni G."/>
            <person name="Fitzgerald M."/>
            <person name="Gogineni E."/>
            <person name="Goldberg J.M."/>
            <person name="Handley G."/>
            <person name="Hu X."/>
            <person name="Huber C."/>
            <person name="Jiao X."/>
            <person name="Jones K."/>
            <person name="Levin J.Z."/>
            <person name="Liu Y."/>
            <person name="Macdonald P."/>
            <person name="Melnikov A."/>
            <person name="Raley C."/>
            <person name="Sassi M."/>
            <person name="Sherman B.T."/>
            <person name="Song X."/>
            <person name="Sykes S."/>
            <person name="Tran B."/>
            <person name="Walsh L."/>
            <person name="Xia Y."/>
            <person name="Yang J."/>
            <person name="Young S."/>
            <person name="Zeng Q."/>
            <person name="Zheng X."/>
            <person name="Stephens R."/>
            <person name="Nusbaum C."/>
            <person name="Birren B.W."/>
            <person name="Azadi P."/>
            <person name="Lempicki R.A."/>
            <person name="Cuomo C.A."/>
            <person name="Kovacs J.A."/>
        </authorList>
    </citation>
    <scope>NUCLEOTIDE SEQUENCE [LARGE SCALE GENOMIC DNA]</scope>
    <source>
        <strain evidence="6">B80</strain>
    </source>
</reference>
<keyword evidence="4" id="KW-0831">Ubiquinone biosynthesis</keyword>
<feature type="binding site" evidence="4">
    <location>
        <position position="131"/>
    </location>
    <ligand>
        <name>S-adenosyl-L-methionine</name>
        <dbReference type="ChEBI" id="CHEBI:59789"/>
    </ligand>
</feature>
<keyword evidence="4" id="KW-0999">Mitochondrion inner membrane</keyword>
<dbReference type="Gene3D" id="3.40.50.150">
    <property type="entry name" value="Vaccinia Virus protein VP39"/>
    <property type="match status" value="1"/>
</dbReference>
<dbReference type="Proteomes" id="UP000054454">
    <property type="component" value="Unassembled WGS sequence"/>
</dbReference>
<dbReference type="Pfam" id="PF01209">
    <property type="entry name" value="Ubie_methyltran"/>
    <property type="match status" value="1"/>
</dbReference>
<dbReference type="UniPathway" id="UPA00232"/>
<dbReference type="PROSITE" id="PS01184">
    <property type="entry name" value="UBIE_2"/>
    <property type="match status" value="1"/>
</dbReference>
<dbReference type="OrthoDB" id="6329284at2759"/>
<comment type="function">
    <text evidence="4">Methyltransferase required for the conversion of 2-polyprenyl-6-methoxy-1,4-benzoquinol (DDMQH2) to 2-polyprenyl-3-methyl-6-methoxy-1,4-benzoquinol (DMQH2).</text>
</comment>
<dbReference type="PROSITE" id="PS01183">
    <property type="entry name" value="UBIE_1"/>
    <property type="match status" value="1"/>
</dbReference>
<dbReference type="InterPro" id="IPR004033">
    <property type="entry name" value="UbiE/COQ5_MeTrFase"/>
</dbReference>
<keyword evidence="4" id="KW-0496">Mitochondrion</keyword>
<dbReference type="CDD" id="cd02440">
    <property type="entry name" value="AdoMet_MTases"/>
    <property type="match status" value="1"/>
</dbReference>
<dbReference type="GO" id="GO:0031314">
    <property type="term" value="C:extrinsic component of mitochondrial inner membrane"/>
    <property type="evidence" value="ECO:0007669"/>
    <property type="project" value="UniProtKB-UniRule"/>
</dbReference>
<dbReference type="PROSITE" id="PS51608">
    <property type="entry name" value="SAM_MT_UBIE"/>
    <property type="match status" value="1"/>
</dbReference>
<accession>A0A0W4ZBF5</accession>
<dbReference type="AlphaFoldDB" id="A0A0W4ZBF5"/>
<dbReference type="GO" id="GO:0032259">
    <property type="term" value="P:methylation"/>
    <property type="evidence" value="ECO:0007669"/>
    <property type="project" value="UniProtKB-KW"/>
</dbReference>
<comment type="similarity">
    <text evidence="4">Belongs to the class I-like SAM-binding methyltransferase superfamily. MenG/UbiE family.</text>
</comment>
<dbReference type="EMBL" id="LFVZ01000016">
    <property type="protein sequence ID" value="KTW25746.1"/>
    <property type="molecule type" value="Genomic_DNA"/>
</dbReference>
<keyword evidence="1 4" id="KW-0489">Methyltransferase</keyword>
<evidence type="ECO:0000256" key="1">
    <source>
        <dbReference type="ARBA" id="ARBA00022603"/>
    </source>
</evidence>
<dbReference type="NCBIfam" id="TIGR01934">
    <property type="entry name" value="MenG_MenH_UbiE"/>
    <property type="match status" value="1"/>
</dbReference>
<evidence type="ECO:0000313" key="6">
    <source>
        <dbReference type="Proteomes" id="UP000054454"/>
    </source>
</evidence>
<dbReference type="SUPFAM" id="SSF53335">
    <property type="entry name" value="S-adenosyl-L-methionine-dependent methyltransferases"/>
    <property type="match status" value="1"/>
</dbReference>
<name>A0A0W4ZBF5_PNEC8</name>
<feature type="binding site" evidence="4">
    <location>
        <position position="105"/>
    </location>
    <ligand>
        <name>S-adenosyl-L-methionine</name>
        <dbReference type="ChEBI" id="CHEBI:59789"/>
    </ligand>
</feature>
<dbReference type="RefSeq" id="XP_018224355.1">
    <property type="nucleotide sequence ID" value="XM_018371865.1"/>
</dbReference>
<dbReference type="GO" id="GO:0008425">
    <property type="term" value="F:2-methoxy-6-polyprenyl-1,4-benzoquinol methyltransferase activity"/>
    <property type="evidence" value="ECO:0007669"/>
    <property type="project" value="UniProtKB-UniRule"/>
</dbReference>
<dbReference type="VEuPathDB" id="FungiDB:T552_03359"/>
<proteinExistence type="inferred from homology"/>
<dbReference type="InterPro" id="IPR029063">
    <property type="entry name" value="SAM-dependent_MTases_sf"/>
</dbReference>
<evidence type="ECO:0000256" key="4">
    <source>
        <dbReference type="HAMAP-Rule" id="MF_03191"/>
    </source>
</evidence>
<dbReference type="HAMAP" id="MF_01813">
    <property type="entry name" value="MenG_UbiE_methyltr"/>
    <property type="match status" value="1"/>
</dbReference>
<keyword evidence="3 4" id="KW-0949">S-adenosyl-L-methionine</keyword>
<comment type="subunit">
    <text evidence="4">Component of a multi-subunit COQ enzyme complex, composed of at least COQ3, COQ4, COQ5, COQ6, COQ7 and COQ9.</text>
</comment>
<feature type="binding site" evidence="4">
    <location>
        <begin position="161"/>
        <end position="162"/>
    </location>
    <ligand>
        <name>S-adenosyl-L-methionine</name>
        <dbReference type="ChEBI" id="CHEBI:59789"/>
    </ligand>
</feature>
<dbReference type="GO" id="GO:0009060">
    <property type="term" value="P:aerobic respiration"/>
    <property type="evidence" value="ECO:0007669"/>
    <property type="project" value="EnsemblFungi"/>
</dbReference>
<evidence type="ECO:0000313" key="5">
    <source>
        <dbReference type="EMBL" id="KTW25746.1"/>
    </source>
</evidence>
<comment type="catalytic activity">
    <reaction evidence="4">
        <text>a 2-methoxy-6-(all-trans-polyprenyl)benzene-1,4-diol + S-adenosyl-L-methionine = a 5-methoxy-2-methyl-3-(all-trans-polyprenyl)benzene-1,4-diol + S-adenosyl-L-homocysteine + H(+)</text>
        <dbReference type="Rhea" id="RHEA:28286"/>
        <dbReference type="Rhea" id="RHEA-COMP:10858"/>
        <dbReference type="Rhea" id="RHEA-COMP:10859"/>
        <dbReference type="ChEBI" id="CHEBI:15378"/>
        <dbReference type="ChEBI" id="CHEBI:57856"/>
        <dbReference type="ChEBI" id="CHEBI:59789"/>
        <dbReference type="ChEBI" id="CHEBI:84166"/>
        <dbReference type="ChEBI" id="CHEBI:84167"/>
        <dbReference type="EC" id="2.1.1.201"/>
    </reaction>
</comment>
<sequence length="295" mass="33984">MLLLKTLLLHRPSFIRKSLYHFTPHLLKDQNLEKDTYFGFKKVPESQKERLVHNVFTSVASSYDLMNDIMSLGIHRLWKDEFVQRLNPGSLDGEPMDLLDVAGGTGDIAFRLLDYATDVHLDTQTRVKCVDINPDMIEIGKKNLMNSRYRYSKRIEFFIQNAEKLTDIETSSIDIYTIAFGIRNCTRIMDVLKEAYRVLKPGGVFSCLEFSKVYFKPLKPLYDYYLFNIIPIMGEVVAGNRDSYQYLAESIAKHPDQKTFSKMMESTGFRLIGDGYRNLSFGIVSIHTGIKPMIS</sequence>
<comment type="caution">
    <text evidence="5">The sequence shown here is derived from an EMBL/GenBank/DDBJ whole genome shotgun (WGS) entry which is preliminary data.</text>
</comment>
<keyword evidence="6" id="KW-1185">Reference proteome</keyword>
<comment type="subcellular location">
    <subcellularLocation>
        <location evidence="4">Mitochondrion inner membrane</location>
        <topology evidence="4">Peripheral membrane protein</topology>
        <orientation evidence="4">Matrix side</orientation>
    </subcellularLocation>
</comment>
<keyword evidence="2 4" id="KW-0808">Transferase</keyword>
<dbReference type="GO" id="GO:0005759">
    <property type="term" value="C:mitochondrial matrix"/>
    <property type="evidence" value="ECO:0007669"/>
    <property type="project" value="EnsemblFungi"/>
</dbReference>
<dbReference type="InterPro" id="IPR023576">
    <property type="entry name" value="UbiE/COQ5_MeTrFase_CS"/>
</dbReference>
<protein>
    <recommendedName>
        <fullName evidence="4">2-methoxy-6-polyprenyl-1,4-benzoquinol methylase, mitochondrial</fullName>
        <ecNumber evidence="4">2.1.1.201</ecNumber>
    </recommendedName>
    <alternativeName>
        <fullName evidence="4">Ubiquinone biosynthesis methyltransferase COQ5</fullName>
    </alternativeName>
</protein>
<gene>
    <name evidence="4" type="primary">COQ5</name>
    <name evidence="5" type="ORF">T552_03359</name>
</gene>
<dbReference type="GeneID" id="28938068"/>
<dbReference type="EC" id="2.1.1.201" evidence="4"/>
<dbReference type="PANTHER" id="PTHR43591:SF24">
    <property type="entry name" value="2-METHOXY-6-POLYPRENYL-1,4-BENZOQUINOL METHYLASE, MITOCHONDRIAL"/>
    <property type="match status" value="1"/>
</dbReference>
<comment type="caution">
    <text evidence="4">Lacks conserved residue(s) required for the propagation of feature annotation.</text>
</comment>
<dbReference type="PANTHER" id="PTHR43591">
    <property type="entry name" value="METHYLTRANSFERASE"/>
    <property type="match status" value="1"/>
</dbReference>
<evidence type="ECO:0000256" key="3">
    <source>
        <dbReference type="ARBA" id="ARBA00022691"/>
    </source>
</evidence>
<keyword evidence="4" id="KW-0472">Membrane</keyword>
<evidence type="ECO:0000256" key="2">
    <source>
        <dbReference type="ARBA" id="ARBA00022679"/>
    </source>
</evidence>